<dbReference type="Gene3D" id="3.40.1660.10">
    <property type="entry name" value="EreA-like (biosynthetic domain)"/>
    <property type="match status" value="1"/>
</dbReference>
<dbReference type="GO" id="GO:0046677">
    <property type="term" value="P:response to antibiotic"/>
    <property type="evidence" value="ECO:0007669"/>
    <property type="project" value="InterPro"/>
</dbReference>
<gene>
    <name evidence="1" type="ORF">SAMN05216474_1828</name>
</gene>
<dbReference type="InterPro" id="IPR007815">
    <property type="entry name" value="Emycin_Estase"/>
</dbReference>
<dbReference type="Proteomes" id="UP000236454">
    <property type="component" value="Unassembled WGS sequence"/>
</dbReference>
<dbReference type="Pfam" id="PF05139">
    <property type="entry name" value="Erythro_esteras"/>
    <property type="match status" value="2"/>
</dbReference>
<evidence type="ECO:0000313" key="2">
    <source>
        <dbReference type="Proteomes" id="UP000236454"/>
    </source>
</evidence>
<dbReference type="Gene3D" id="1.20.1440.30">
    <property type="entry name" value="Biosynthetic Protein domain"/>
    <property type="match status" value="1"/>
</dbReference>
<dbReference type="PANTHER" id="PTHR31299:SF0">
    <property type="entry name" value="ESTERASE, PUTATIVE (AFU_ORTHOLOGUE AFUA_1G05850)-RELATED"/>
    <property type="match status" value="1"/>
</dbReference>
<sequence length="396" mass="46773">MYRIIFILFFYTIAYGQSSIHYLPLTDKDPKLSSSDFQAWDSIFKNKQIIGLGESTHGTHEFTPMRHKLFKYLVEHHGFNTIFIEADYSATQRLNRYINGAEDTLLMALMELQYWAWKTEGMKDFIVWLRDYNKTAPHKIQLVGCDMQSLVDDKIELQRNSTNGLYNTPLPKFLSTLEKPYEDSLEIAQALEEWNAFCSKQRDSNMNLLQNNISYFLQHKLHKTDVHFYRDSCMAEMQLHYLKRHPLSKAIYIAHNYHVSRSYYHYANYTAKKSCGKFLHQHLGDQYLSIAMTFNTGSFNAFHSINDKLLFQSQTLKNAHHKSVEHRLSKLGKKLLLVDYSSLKKVDKLKITQLGAILYNTGKEKNWRYRYLEPKQYDYIIYFEETSASRILYLTK</sequence>
<protein>
    <submittedName>
        <fullName evidence="1">Erythromycin esterase</fullName>
    </submittedName>
</protein>
<evidence type="ECO:0000313" key="1">
    <source>
        <dbReference type="EMBL" id="SFT68969.1"/>
    </source>
</evidence>
<dbReference type="RefSeq" id="WP_090248602.1">
    <property type="nucleotide sequence ID" value="NZ_FPAS01000002.1"/>
</dbReference>
<keyword evidence="2" id="KW-1185">Reference proteome</keyword>
<dbReference type="EMBL" id="FPAS01000002">
    <property type="protein sequence ID" value="SFT68969.1"/>
    <property type="molecule type" value="Genomic_DNA"/>
</dbReference>
<proteinExistence type="predicted"/>
<dbReference type="Gene3D" id="3.30.1870.10">
    <property type="entry name" value="EreA-like, domain 2"/>
    <property type="match status" value="1"/>
</dbReference>
<dbReference type="CDD" id="cd14728">
    <property type="entry name" value="Ere-like"/>
    <property type="match status" value="1"/>
</dbReference>
<dbReference type="OrthoDB" id="9810066at2"/>
<dbReference type="InterPro" id="IPR052036">
    <property type="entry name" value="Hydrolase/PRTase-associated"/>
</dbReference>
<accession>A0A1I7A209</accession>
<dbReference type="STRING" id="477690.SAMN05216474_1828"/>
<name>A0A1I7A209_9FLAO</name>
<organism evidence="1 2">
    <name type="scientific">Lishizhenia tianjinensis</name>
    <dbReference type="NCBI Taxonomy" id="477690"/>
    <lineage>
        <taxon>Bacteria</taxon>
        <taxon>Pseudomonadati</taxon>
        <taxon>Bacteroidota</taxon>
        <taxon>Flavobacteriia</taxon>
        <taxon>Flavobacteriales</taxon>
        <taxon>Crocinitomicaceae</taxon>
        <taxon>Lishizhenia</taxon>
    </lineage>
</organism>
<dbReference type="AlphaFoldDB" id="A0A1I7A209"/>
<dbReference type="PANTHER" id="PTHR31299">
    <property type="entry name" value="ESTERASE, PUTATIVE (AFU_ORTHOLOGUE AFUA_1G05850)-RELATED"/>
    <property type="match status" value="1"/>
</dbReference>
<reference evidence="1 2" key="1">
    <citation type="submission" date="2016-10" db="EMBL/GenBank/DDBJ databases">
        <authorList>
            <person name="de Groot N.N."/>
        </authorList>
    </citation>
    <scope>NUCLEOTIDE SEQUENCE [LARGE SCALE GENOMIC DNA]</scope>
    <source>
        <strain evidence="1 2">CGMCC 1.7005</strain>
    </source>
</reference>
<dbReference type="SUPFAM" id="SSF159501">
    <property type="entry name" value="EreA/ChaN-like"/>
    <property type="match status" value="1"/>
</dbReference>